<dbReference type="OrthoDB" id="6002729at2"/>
<gene>
    <name evidence="1" type="ORF">GA0061071_10536</name>
</gene>
<accession>A0A1C4BHH3</accession>
<organism evidence="1 2">
    <name type="scientific">Kosakonia oryzendophytica</name>
    <dbReference type="NCBI Taxonomy" id="1005665"/>
    <lineage>
        <taxon>Bacteria</taxon>
        <taxon>Pseudomonadati</taxon>
        <taxon>Pseudomonadota</taxon>
        <taxon>Gammaproteobacteria</taxon>
        <taxon>Enterobacterales</taxon>
        <taxon>Enterobacteriaceae</taxon>
        <taxon>Kosakonia</taxon>
    </lineage>
</organism>
<reference evidence="2" key="1">
    <citation type="submission" date="2016-08" db="EMBL/GenBank/DDBJ databases">
        <authorList>
            <person name="Varghese N."/>
            <person name="Submissions Spin"/>
        </authorList>
    </citation>
    <scope>NUCLEOTIDE SEQUENCE [LARGE SCALE GENOMIC DNA]</scope>
    <source>
        <strain evidence="2">REICA_082</strain>
    </source>
</reference>
<dbReference type="EMBL" id="FMAY01000005">
    <property type="protein sequence ID" value="SCC06305.1"/>
    <property type="molecule type" value="Genomic_DNA"/>
</dbReference>
<keyword evidence="2" id="KW-1185">Reference proteome</keyword>
<evidence type="ECO:0000313" key="1">
    <source>
        <dbReference type="EMBL" id="SCC06305.1"/>
    </source>
</evidence>
<name>A0A1C4BHH3_9ENTR</name>
<dbReference type="Proteomes" id="UP000198975">
    <property type="component" value="Unassembled WGS sequence"/>
</dbReference>
<evidence type="ECO:0000313" key="2">
    <source>
        <dbReference type="Proteomes" id="UP000198975"/>
    </source>
</evidence>
<evidence type="ECO:0008006" key="3">
    <source>
        <dbReference type="Google" id="ProtNLM"/>
    </source>
</evidence>
<proteinExistence type="predicted"/>
<dbReference type="AlphaFoldDB" id="A0A1C4BHH3"/>
<protein>
    <recommendedName>
        <fullName evidence="3">Uracil DNA glycosylase superfamily protein</fullName>
    </recommendedName>
</protein>
<dbReference type="RefSeq" id="WP_088237642.1">
    <property type="nucleotide sequence ID" value="NZ_FMAY01000005.1"/>
</dbReference>
<sequence length="189" mass="21291">MSRPRLQYVFLTGRSCWGNWALSPQQLAFMHAISDEGQHCVAHNFPWLPQPEAWRQTGIVRASLSNMLEYLASRHARFVRCYRETALEMLAGADQTIVLAGSCGLELFNNLQLPAEVMPHIAIFAYGPVARQRPTCRHVLVQGRTDYISRCWFPSPDKQIESGHMHYLTQPALPALCRAFVADIHGGSS</sequence>